<gene>
    <name evidence="2" type="ORF">BESB_032660</name>
</gene>
<dbReference type="EMBL" id="NWUJ01000017">
    <property type="protein sequence ID" value="PFH31069.1"/>
    <property type="molecule type" value="Genomic_DNA"/>
</dbReference>
<feature type="region of interest" description="Disordered" evidence="1">
    <location>
        <begin position="1"/>
        <end position="44"/>
    </location>
</feature>
<feature type="compositionally biased region" description="Basic and acidic residues" evidence="1">
    <location>
        <begin position="105"/>
        <end position="118"/>
    </location>
</feature>
<accession>A0A2A9LZ91</accession>
<comment type="caution">
    <text evidence="2">The sequence shown here is derived from an EMBL/GenBank/DDBJ whole genome shotgun (WGS) entry which is preliminary data.</text>
</comment>
<name>A0A2A9LZ91_BESBE</name>
<reference evidence="2 3" key="1">
    <citation type="submission" date="2017-09" db="EMBL/GenBank/DDBJ databases">
        <title>Genome sequencing of Besnoitia besnoiti strain Bb-Ger1.</title>
        <authorList>
            <person name="Schares G."/>
            <person name="Venepally P."/>
            <person name="Lorenzi H.A."/>
        </authorList>
    </citation>
    <scope>NUCLEOTIDE SEQUENCE [LARGE SCALE GENOMIC DNA]</scope>
    <source>
        <strain evidence="2 3">Bb-Ger1</strain>
    </source>
</reference>
<feature type="compositionally biased region" description="Polar residues" evidence="1">
    <location>
        <begin position="1"/>
        <end position="14"/>
    </location>
</feature>
<dbReference type="GeneID" id="40308248"/>
<keyword evidence="3" id="KW-1185">Reference proteome</keyword>
<evidence type="ECO:0000313" key="2">
    <source>
        <dbReference type="EMBL" id="PFH31069.1"/>
    </source>
</evidence>
<evidence type="ECO:0000313" key="3">
    <source>
        <dbReference type="Proteomes" id="UP000224006"/>
    </source>
</evidence>
<evidence type="ECO:0000256" key="1">
    <source>
        <dbReference type="SAM" id="MobiDB-lite"/>
    </source>
</evidence>
<feature type="compositionally biased region" description="Polar residues" evidence="1">
    <location>
        <begin position="24"/>
        <end position="43"/>
    </location>
</feature>
<organism evidence="2 3">
    <name type="scientific">Besnoitia besnoiti</name>
    <name type="common">Apicomplexan protozoan</name>
    <dbReference type="NCBI Taxonomy" id="94643"/>
    <lineage>
        <taxon>Eukaryota</taxon>
        <taxon>Sar</taxon>
        <taxon>Alveolata</taxon>
        <taxon>Apicomplexa</taxon>
        <taxon>Conoidasida</taxon>
        <taxon>Coccidia</taxon>
        <taxon>Eucoccidiorida</taxon>
        <taxon>Eimeriorina</taxon>
        <taxon>Sarcocystidae</taxon>
        <taxon>Besnoitia</taxon>
    </lineage>
</organism>
<dbReference type="RefSeq" id="XP_029215078.1">
    <property type="nucleotide sequence ID" value="XM_029361858.1"/>
</dbReference>
<proteinExistence type="predicted"/>
<dbReference type="AlphaFoldDB" id="A0A2A9LZ91"/>
<protein>
    <submittedName>
        <fullName evidence="2">Uncharacterized protein</fullName>
    </submittedName>
</protein>
<dbReference type="VEuPathDB" id="ToxoDB:BESB_032660"/>
<dbReference type="Proteomes" id="UP000224006">
    <property type="component" value="Unassembled WGS sequence"/>
</dbReference>
<feature type="region of interest" description="Disordered" evidence="1">
    <location>
        <begin position="101"/>
        <end position="142"/>
    </location>
</feature>
<sequence>MLPSTNKQNASTAKGGSGVAAFLDTTTRSPSFGSATNLGQDCSNDFAKQWRGLPRQPWSLDATFEDIASEANDSVGWLAPPLPPICPPKYAKSLEGGALSAAATHDNEKTALQQERRPQLAGKLAKTGPGTSRTDEAADENEPDVAFSKALCSVSSPVDKQLLRVRNAAFLSTLEEVRRASTEARKHLQAGYREEMHNRRLWARKIEQLAQFREDVLQLLR</sequence>
<dbReference type="KEGG" id="bbes:BESB_032660"/>